<name>A0A0S4JJ92_BODSA</name>
<dbReference type="VEuPathDB" id="TriTrypDB:BSAL_20265"/>
<feature type="transmembrane region" description="Helical" evidence="1">
    <location>
        <begin position="120"/>
        <end position="138"/>
    </location>
</feature>
<reference evidence="3" key="1">
    <citation type="submission" date="2015-09" db="EMBL/GenBank/DDBJ databases">
        <authorList>
            <consortium name="Pathogen Informatics"/>
        </authorList>
    </citation>
    <scope>NUCLEOTIDE SEQUENCE [LARGE SCALE GENOMIC DNA]</scope>
    <source>
        <strain evidence="3">Lake Konstanz</strain>
    </source>
</reference>
<keyword evidence="1 2" id="KW-0812">Transmembrane</keyword>
<sequence length="144" mass="15947">MSDNLGGTINELDKSQRKVHVQIAEATSTPEHTYCEKIHTPRRGSTIRSNATDAEWLELKHAHIDDDAASPAGFVERVQTPIATPNDRGFRTTLEEVESEVKEDEKVRAQETKRRNAQSIVTFVVGLGLGVAVGVLLTKSQQRK</sequence>
<keyword evidence="1" id="KW-1133">Transmembrane helix</keyword>
<evidence type="ECO:0000256" key="1">
    <source>
        <dbReference type="SAM" id="Phobius"/>
    </source>
</evidence>
<dbReference type="EMBL" id="CYKH01001718">
    <property type="protein sequence ID" value="CUG89285.1"/>
    <property type="molecule type" value="Genomic_DNA"/>
</dbReference>
<evidence type="ECO:0000313" key="3">
    <source>
        <dbReference type="Proteomes" id="UP000051952"/>
    </source>
</evidence>
<keyword evidence="1" id="KW-0472">Membrane</keyword>
<evidence type="ECO:0000313" key="2">
    <source>
        <dbReference type="EMBL" id="CUG89285.1"/>
    </source>
</evidence>
<protein>
    <submittedName>
        <fullName evidence="2">Transmembrane protein, putative</fullName>
    </submittedName>
</protein>
<dbReference type="Proteomes" id="UP000051952">
    <property type="component" value="Unassembled WGS sequence"/>
</dbReference>
<organism evidence="2 3">
    <name type="scientific">Bodo saltans</name>
    <name type="common">Flagellated protozoan</name>
    <dbReference type="NCBI Taxonomy" id="75058"/>
    <lineage>
        <taxon>Eukaryota</taxon>
        <taxon>Discoba</taxon>
        <taxon>Euglenozoa</taxon>
        <taxon>Kinetoplastea</taxon>
        <taxon>Metakinetoplastina</taxon>
        <taxon>Eubodonida</taxon>
        <taxon>Bodonidae</taxon>
        <taxon>Bodo</taxon>
    </lineage>
</organism>
<accession>A0A0S4JJ92</accession>
<keyword evidence="3" id="KW-1185">Reference proteome</keyword>
<dbReference type="AlphaFoldDB" id="A0A0S4JJ92"/>
<proteinExistence type="predicted"/>
<gene>
    <name evidence="2" type="ORF">BSAL_20265</name>
</gene>